<dbReference type="InterPro" id="IPR016186">
    <property type="entry name" value="C-type_lectin-like/link_sf"/>
</dbReference>
<dbReference type="SUPFAM" id="SSF56436">
    <property type="entry name" value="C-type lectin-like"/>
    <property type="match status" value="1"/>
</dbReference>
<evidence type="ECO:0000256" key="1">
    <source>
        <dbReference type="SAM" id="SignalP"/>
    </source>
</evidence>
<reference evidence="3 4" key="1">
    <citation type="journal article" date="2021" name="Elife">
        <title>Chloroplast acquisition without the gene transfer in kleptoplastic sea slugs, Plakobranchus ocellatus.</title>
        <authorList>
            <person name="Maeda T."/>
            <person name="Takahashi S."/>
            <person name="Yoshida T."/>
            <person name="Shimamura S."/>
            <person name="Takaki Y."/>
            <person name="Nagai Y."/>
            <person name="Toyoda A."/>
            <person name="Suzuki Y."/>
            <person name="Arimoto A."/>
            <person name="Ishii H."/>
            <person name="Satoh N."/>
            <person name="Nishiyama T."/>
            <person name="Hasebe M."/>
            <person name="Maruyama T."/>
            <person name="Minagawa J."/>
            <person name="Obokata J."/>
            <person name="Shigenobu S."/>
        </authorList>
    </citation>
    <scope>NUCLEOTIDE SEQUENCE [LARGE SCALE GENOMIC DNA]</scope>
</reference>
<dbReference type="PANTHER" id="PTHR45710">
    <property type="entry name" value="C-TYPE LECTIN DOMAIN-CONTAINING PROTEIN 180"/>
    <property type="match status" value="1"/>
</dbReference>
<sequence>MAQIIVFVVAIAFVTVTADQSKCQDGWAFFENSCYYIGDAGLSFADARRTCRGMDAQLAVVSSREENDFIKSLMQNDDATGAWFGYMYYLDHQRVLSWENLDFGKQNFKDWPNNEEPDVTVEGWGQTESDVWLAGSDKGSEGKWYWDINGKKEKISNE</sequence>
<feature type="signal peptide" evidence="1">
    <location>
        <begin position="1"/>
        <end position="18"/>
    </location>
</feature>
<name>A0AAV4BKI9_9GAST</name>
<dbReference type="SMART" id="SM00034">
    <property type="entry name" value="CLECT"/>
    <property type="match status" value="1"/>
</dbReference>
<dbReference type="PANTHER" id="PTHR45710:SF26">
    <property type="entry name" value="RH26557P"/>
    <property type="match status" value="1"/>
</dbReference>
<dbReference type="InterPro" id="IPR001304">
    <property type="entry name" value="C-type_lectin-like"/>
</dbReference>
<dbReference type="Pfam" id="PF00059">
    <property type="entry name" value="Lectin_C"/>
    <property type="match status" value="1"/>
</dbReference>
<organism evidence="3 4">
    <name type="scientific">Plakobranchus ocellatus</name>
    <dbReference type="NCBI Taxonomy" id="259542"/>
    <lineage>
        <taxon>Eukaryota</taxon>
        <taxon>Metazoa</taxon>
        <taxon>Spiralia</taxon>
        <taxon>Lophotrochozoa</taxon>
        <taxon>Mollusca</taxon>
        <taxon>Gastropoda</taxon>
        <taxon>Heterobranchia</taxon>
        <taxon>Euthyneura</taxon>
        <taxon>Panpulmonata</taxon>
        <taxon>Sacoglossa</taxon>
        <taxon>Placobranchoidea</taxon>
        <taxon>Plakobranchidae</taxon>
        <taxon>Plakobranchus</taxon>
    </lineage>
</organism>
<evidence type="ECO:0000259" key="2">
    <source>
        <dbReference type="PROSITE" id="PS50041"/>
    </source>
</evidence>
<dbReference type="EMBL" id="BLXT01005539">
    <property type="protein sequence ID" value="GFO23831.1"/>
    <property type="molecule type" value="Genomic_DNA"/>
</dbReference>
<dbReference type="Proteomes" id="UP000735302">
    <property type="component" value="Unassembled WGS sequence"/>
</dbReference>
<dbReference type="InterPro" id="IPR050828">
    <property type="entry name" value="C-type_lectin/matrix_domain"/>
</dbReference>
<protein>
    <submittedName>
        <fullName evidence="3">C-type lectin domain family 4 member c</fullName>
    </submittedName>
</protein>
<keyword evidence="1" id="KW-0732">Signal</keyword>
<dbReference type="Gene3D" id="3.10.100.10">
    <property type="entry name" value="Mannose-Binding Protein A, subunit A"/>
    <property type="match status" value="1"/>
</dbReference>
<accession>A0AAV4BKI9</accession>
<dbReference type="PROSITE" id="PS50041">
    <property type="entry name" value="C_TYPE_LECTIN_2"/>
    <property type="match status" value="1"/>
</dbReference>
<dbReference type="AlphaFoldDB" id="A0AAV4BKI9"/>
<evidence type="ECO:0000313" key="4">
    <source>
        <dbReference type="Proteomes" id="UP000735302"/>
    </source>
</evidence>
<keyword evidence="4" id="KW-1185">Reference proteome</keyword>
<gene>
    <name evidence="3" type="ORF">PoB_005033600</name>
</gene>
<dbReference type="InterPro" id="IPR016187">
    <property type="entry name" value="CTDL_fold"/>
</dbReference>
<feature type="domain" description="C-type lectin" evidence="2">
    <location>
        <begin position="30"/>
        <end position="144"/>
    </location>
</feature>
<feature type="chain" id="PRO_5043562405" evidence="1">
    <location>
        <begin position="19"/>
        <end position="158"/>
    </location>
</feature>
<feature type="non-terminal residue" evidence="3">
    <location>
        <position position="158"/>
    </location>
</feature>
<evidence type="ECO:0000313" key="3">
    <source>
        <dbReference type="EMBL" id="GFO23831.1"/>
    </source>
</evidence>
<comment type="caution">
    <text evidence="3">The sequence shown here is derived from an EMBL/GenBank/DDBJ whole genome shotgun (WGS) entry which is preliminary data.</text>
</comment>
<proteinExistence type="predicted"/>